<dbReference type="Proteomes" id="UP000196386">
    <property type="component" value="Unassembled WGS sequence"/>
</dbReference>
<dbReference type="PANTHER" id="PTHR36558:SF1">
    <property type="entry name" value="RESTRICTION ENDONUCLEASE DOMAIN-CONTAINING PROTEIN-RELATED"/>
    <property type="match status" value="1"/>
</dbReference>
<dbReference type="InterPro" id="IPR011335">
    <property type="entry name" value="Restrct_endonuc-II-like"/>
</dbReference>
<accession>A0A1Y4MPP0</accession>
<evidence type="ECO:0000313" key="2">
    <source>
        <dbReference type="EMBL" id="OUP70675.1"/>
    </source>
</evidence>
<name>A0A1Y4MPP0_9FIRM</name>
<dbReference type="SUPFAM" id="SSF52980">
    <property type="entry name" value="Restriction endonuclease-like"/>
    <property type="match status" value="1"/>
</dbReference>
<dbReference type="AlphaFoldDB" id="A0A1Y4MPP0"/>
<dbReference type="Pfam" id="PF05685">
    <property type="entry name" value="Uma2"/>
    <property type="match status" value="1"/>
</dbReference>
<dbReference type="InterPro" id="IPR008538">
    <property type="entry name" value="Uma2"/>
</dbReference>
<reference evidence="3" key="1">
    <citation type="submission" date="2017-04" db="EMBL/GenBank/DDBJ databases">
        <title>Function of individual gut microbiota members based on whole genome sequencing of pure cultures obtained from chicken caecum.</title>
        <authorList>
            <person name="Medvecky M."/>
            <person name="Cejkova D."/>
            <person name="Polansky O."/>
            <person name="Karasova D."/>
            <person name="Kubasova T."/>
            <person name="Cizek A."/>
            <person name="Rychlik I."/>
        </authorList>
    </citation>
    <scope>NUCLEOTIDE SEQUENCE [LARGE SCALE GENOMIC DNA]</scope>
    <source>
        <strain evidence="3">An175</strain>
    </source>
</reference>
<dbReference type="RefSeq" id="WP_087299864.1">
    <property type="nucleotide sequence ID" value="NZ_NFKP01000003.1"/>
</dbReference>
<proteinExistence type="predicted"/>
<evidence type="ECO:0000259" key="1">
    <source>
        <dbReference type="Pfam" id="PF05685"/>
    </source>
</evidence>
<dbReference type="Gene3D" id="3.90.1570.10">
    <property type="entry name" value="tt1808, chain A"/>
    <property type="match status" value="1"/>
</dbReference>
<dbReference type="PANTHER" id="PTHR36558">
    <property type="entry name" value="GLR1098 PROTEIN"/>
    <property type="match status" value="1"/>
</dbReference>
<protein>
    <recommendedName>
        <fullName evidence="1">Putative restriction endonuclease domain-containing protein</fullName>
    </recommendedName>
</protein>
<evidence type="ECO:0000313" key="3">
    <source>
        <dbReference type="Proteomes" id="UP000196386"/>
    </source>
</evidence>
<comment type="caution">
    <text evidence="2">The sequence shown here is derived from an EMBL/GenBank/DDBJ whole genome shotgun (WGS) entry which is preliminary data.</text>
</comment>
<gene>
    <name evidence="2" type="ORF">B5F11_04320</name>
</gene>
<dbReference type="EMBL" id="NFKP01000003">
    <property type="protein sequence ID" value="OUP70675.1"/>
    <property type="molecule type" value="Genomic_DNA"/>
</dbReference>
<feature type="domain" description="Putative restriction endonuclease" evidence="1">
    <location>
        <begin position="11"/>
        <end position="146"/>
    </location>
</feature>
<dbReference type="InterPro" id="IPR012296">
    <property type="entry name" value="Nuclease_put_TT1808"/>
</dbReference>
<organism evidence="2 3">
    <name type="scientific">Anaerotruncus colihominis</name>
    <dbReference type="NCBI Taxonomy" id="169435"/>
    <lineage>
        <taxon>Bacteria</taxon>
        <taxon>Bacillati</taxon>
        <taxon>Bacillota</taxon>
        <taxon>Clostridia</taxon>
        <taxon>Eubacteriales</taxon>
        <taxon>Oscillospiraceae</taxon>
        <taxon>Anaerotruncus</taxon>
    </lineage>
</organism>
<sequence>MAENLAYEFNYRDELINGKIVLMSPRPSINHNRISGNIYRIFADYLDGKPCEAFGDGVDLYLSDKDRFVPDGMIICDKNIILDDGIHGTPDLVVEILSPSTALNDRQHKLLAYESAGVKEYWIVSPESKSVEVYLLGNGELTLNEIYTVYPDFMLKNMSETELANMKTDFKTSLYEDLIISVKQIFHGVV</sequence>
<dbReference type="CDD" id="cd06260">
    <property type="entry name" value="DUF820-like"/>
    <property type="match status" value="1"/>
</dbReference>